<comment type="caution">
    <text evidence="4">The sequence shown here is derived from an EMBL/GenBank/DDBJ whole genome shotgun (WGS) entry which is preliminary data.</text>
</comment>
<dbReference type="AlphaFoldDB" id="A0A4Z1HBA9"/>
<dbReference type="InterPro" id="IPR056884">
    <property type="entry name" value="NPHP3-like_N"/>
</dbReference>
<dbReference type="InterPro" id="IPR027417">
    <property type="entry name" value="P-loop_NTPase"/>
</dbReference>
<proteinExistence type="predicted"/>
<evidence type="ECO:0000259" key="3">
    <source>
        <dbReference type="Pfam" id="PF24883"/>
    </source>
</evidence>
<dbReference type="EMBL" id="PQXN01000657">
    <property type="protein sequence ID" value="TGO44010.1"/>
    <property type="molecule type" value="Genomic_DNA"/>
</dbReference>
<dbReference type="Pfam" id="PF24883">
    <property type="entry name" value="NPHP3_N"/>
    <property type="match status" value="2"/>
</dbReference>
<dbReference type="OrthoDB" id="1577640at2759"/>
<keyword evidence="5" id="KW-1185">Reference proteome</keyword>
<evidence type="ECO:0000313" key="5">
    <source>
        <dbReference type="Proteomes" id="UP000297527"/>
    </source>
</evidence>
<organism evidence="4 5">
    <name type="scientific">Botryotinia convoluta</name>
    <dbReference type="NCBI Taxonomy" id="54673"/>
    <lineage>
        <taxon>Eukaryota</taxon>
        <taxon>Fungi</taxon>
        <taxon>Dikarya</taxon>
        <taxon>Ascomycota</taxon>
        <taxon>Pezizomycotina</taxon>
        <taxon>Leotiomycetes</taxon>
        <taxon>Helotiales</taxon>
        <taxon>Sclerotiniaceae</taxon>
        <taxon>Botryotinia</taxon>
    </lineage>
</organism>
<feature type="domain" description="Nephrocystin 3-like N-terminal" evidence="3">
    <location>
        <begin position="208"/>
        <end position="304"/>
    </location>
</feature>
<dbReference type="Gene3D" id="3.40.50.300">
    <property type="entry name" value="P-loop containing nucleotide triphosphate hydrolases"/>
    <property type="match status" value="1"/>
</dbReference>
<dbReference type="PANTHER" id="PTHR10039">
    <property type="entry name" value="AMELOGENIN"/>
    <property type="match status" value="1"/>
</dbReference>
<evidence type="ECO:0008006" key="6">
    <source>
        <dbReference type="Google" id="ProtNLM"/>
    </source>
</evidence>
<keyword evidence="1" id="KW-0677">Repeat</keyword>
<evidence type="ECO:0000313" key="4">
    <source>
        <dbReference type="EMBL" id="TGO44010.1"/>
    </source>
</evidence>
<dbReference type="PANTHER" id="PTHR10039:SF15">
    <property type="entry name" value="NACHT DOMAIN-CONTAINING PROTEIN"/>
    <property type="match status" value="1"/>
</dbReference>
<reference evidence="4 5" key="1">
    <citation type="submission" date="2017-12" db="EMBL/GenBank/DDBJ databases">
        <title>Comparative genomics of Botrytis spp.</title>
        <authorList>
            <person name="Valero-Jimenez C.A."/>
            <person name="Tapia P."/>
            <person name="Veloso J."/>
            <person name="Silva-Moreno E."/>
            <person name="Staats M."/>
            <person name="Valdes J.H."/>
            <person name="Van Kan J.A.L."/>
        </authorList>
    </citation>
    <scope>NUCLEOTIDE SEQUENCE [LARGE SCALE GENOMIC DNA]</scope>
    <source>
        <strain evidence="4 5">MUCL11595</strain>
    </source>
</reference>
<name>A0A4Z1HBA9_9HELO</name>
<protein>
    <recommendedName>
        <fullName evidence="6">NACHT domain-containing protein</fullName>
    </recommendedName>
</protein>
<gene>
    <name evidence="4" type="ORF">BCON_0659g00040</name>
</gene>
<feature type="domain" description="Nephrocystin 3-like N-terminal" evidence="3">
    <location>
        <begin position="155"/>
        <end position="199"/>
    </location>
</feature>
<sequence>MTHLFGILNSLSLVASRFDDESRTATIQLQHLSACQQLLDKIQVRLDNAGPNNIDQAKTKFGQKIYKLRKSLTWPFTTGETKELITTMVSQKSSLSLALQADGMNALLDALGNQSIQMAILNDINAKMLAERKERTLRAMKYHEVAVKLRHPESDQWILTCEPFKKWLASKGSKLWLHGIPGAGKAVLSSSIVTFIATKLHGLQEDDCSLIKQLSLSNQRCLLKLENFWKQQRSDKIGGQESLDSTTPEQLCDLIRDMSSYVGNINIIVDALDECGDGRSKVAELLAQLATGEHTNIRVTLTSREEVDIERYLKDFMKASIAADKSDLRLYVHSELARRLEDESLIVINESLKQGIAHRLVNDAKGMFRWVVCQFDHLCELNSDRAIREALQSLPPTLSETYERILDRVNSKSSDTKRLVRRVLAWTVCSPGPLSTKRLLEAIAININDSTLSRDSMTSEKHILKWCSSLIRSTGSPDVTQIELAHFTVKEFLLLKAKPQANDIHDEYRISKELHYAHLAKLCLTYLLFDDF</sequence>
<feature type="domain" description="GPI inositol-deacylase winged helix" evidence="2">
    <location>
        <begin position="413"/>
        <end position="496"/>
    </location>
</feature>
<accession>A0A4Z1HBA9</accession>
<evidence type="ECO:0000256" key="1">
    <source>
        <dbReference type="ARBA" id="ARBA00022737"/>
    </source>
</evidence>
<dbReference type="Proteomes" id="UP000297527">
    <property type="component" value="Unassembled WGS sequence"/>
</dbReference>
<evidence type="ECO:0000259" key="2">
    <source>
        <dbReference type="Pfam" id="PF22939"/>
    </source>
</evidence>
<dbReference type="InterPro" id="IPR054471">
    <property type="entry name" value="GPIID_WHD"/>
</dbReference>
<dbReference type="Pfam" id="PF22939">
    <property type="entry name" value="WHD_GPIID"/>
    <property type="match status" value="1"/>
</dbReference>
<dbReference type="SUPFAM" id="SSF52540">
    <property type="entry name" value="P-loop containing nucleoside triphosphate hydrolases"/>
    <property type="match status" value="1"/>
</dbReference>